<evidence type="ECO:0000256" key="1">
    <source>
        <dbReference type="SAM" id="Phobius"/>
    </source>
</evidence>
<dbReference type="RefSeq" id="WP_133086136.1">
    <property type="nucleotide sequence ID" value="NZ_CP037864.1"/>
</dbReference>
<accession>A0A4P6WHY2</accession>
<sequence length="403" mass="43999">MPVDLSNIPARAKRRAAPSFKRWVMFLIVLIAIGGGITTYFWPTSTPTHTATFWLCFLGIPSVFGGIVFAFRWLVYLAGEWLADGWDTAREWDLAQDIRYGQRSLAMSGYVVHLPHVISTESISQQLQIPEGVTLPPQVDETGEVLIRHASFIDVGLPVLVRAEEQIRALLAEDSLQCVFQRLPRKSHLAVLFEFSPAISVSHEERGTLQQLVKNSIGFPFNIAFVSGEGVQAIDAWLDNPDMMQNLLVIALNLSEKITDGVGEAAVALLMSSPEISALTRSVVVQIHRPEQMKATQDMSSALMQALLWGEVTPNEIKHIWLTGSGVSNRASSLLASAGVRFPIAGQPCDIDLKAGLTGKASPWLAIAVAADQAGQCESPQLVMCIPDESALPWFMTVCPATK</sequence>
<keyword evidence="3" id="KW-1185">Reference proteome</keyword>
<evidence type="ECO:0000313" key="3">
    <source>
        <dbReference type="Proteomes" id="UP000293850"/>
    </source>
</evidence>
<gene>
    <name evidence="2" type="ORF">E1B03_10075</name>
</gene>
<dbReference type="Proteomes" id="UP000293850">
    <property type="component" value="Chromosome"/>
</dbReference>
<dbReference type="EMBL" id="CP037864">
    <property type="protein sequence ID" value="QBM22769.1"/>
    <property type="molecule type" value="Genomic_DNA"/>
</dbReference>
<reference evidence="2 3" key="1">
    <citation type="submission" date="2019-03" db="EMBL/GenBank/DDBJ databases">
        <title>Complete genome sequence of an arsenate-respiring bacteria, Citrobacter sp. LY-1.</title>
        <authorList>
            <person name="Wang H."/>
            <person name="Liu Y."/>
            <person name="Li Q."/>
            <person name="Huang J."/>
        </authorList>
    </citation>
    <scope>NUCLEOTIDE SEQUENCE [LARGE SCALE GENOMIC DNA]</scope>
    <source>
        <strain evidence="2 3">LY-1</strain>
    </source>
</reference>
<dbReference type="KEGG" id="cars:E1B03_10075"/>
<name>A0A4P6WHY2_9ENTR</name>
<keyword evidence="1" id="KW-1133">Transmembrane helix</keyword>
<feature type="transmembrane region" description="Helical" evidence="1">
    <location>
        <begin position="23"/>
        <end position="45"/>
    </location>
</feature>
<feature type="transmembrane region" description="Helical" evidence="1">
    <location>
        <begin position="51"/>
        <end position="75"/>
    </location>
</feature>
<dbReference type="AlphaFoldDB" id="A0A4P6WHY2"/>
<protein>
    <submittedName>
        <fullName evidence="2">Uncharacterized protein</fullName>
    </submittedName>
</protein>
<evidence type="ECO:0000313" key="2">
    <source>
        <dbReference type="EMBL" id="QBM22769.1"/>
    </source>
</evidence>
<proteinExistence type="predicted"/>
<keyword evidence="1" id="KW-0472">Membrane</keyword>
<keyword evidence="1" id="KW-0812">Transmembrane</keyword>
<organism evidence="2 3">
    <name type="scientific">Citrobacter arsenatis</name>
    <dbReference type="NCBI Taxonomy" id="2546350"/>
    <lineage>
        <taxon>Bacteria</taxon>
        <taxon>Pseudomonadati</taxon>
        <taxon>Pseudomonadota</taxon>
        <taxon>Gammaproteobacteria</taxon>
        <taxon>Enterobacterales</taxon>
        <taxon>Enterobacteriaceae</taxon>
        <taxon>Citrobacter</taxon>
    </lineage>
</organism>